<protein>
    <submittedName>
        <fullName evidence="1">Uncharacterized protein</fullName>
    </submittedName>
</protein>
<proteinExistence type="predicted"/>
<evidence type="ECO:0000313" key="2">
    <source>
        <dbReference type="Proteomes" id="UP001396334"/>
    </source>
</evidence>
<keyword evidence="2" id="KW-1185">Reference proteome</keyword>
<sequence length="98" mass="11582">MVFINHSDFAVGFELGDSCKSGAVQFDRILINLWLSLRQIEMTYEVVAQGGTNEDILEWRRAWTQALWQVRCWKESVWRQKSRVNWFRLGDINTAFVL</sequence>
<reference evidence="1 2" key="1">
    <citation type="journal article" date="2024" name="G3 (Bethesda)">
        <title>Genome assembly of Hibiscus sabdariffa L. provides insights into metabolisms of medicinal natural products.</title>
        <authorList>
            <person name="Kim T."/>
        </authorList>
    </citation>
    <scope>NUCLEOTIDE SEQUENCE [LARGE SCALE GENOMIC DNA]</scope>
    <source>
        <strain evidence="1">TK-2024</strain>
        <tissue evidence="1">Old leaves</tissue>
    </source>
</reference>
<dbReference type="EMBL" id="JBBPBN010000018">
    <property type="protein sequence ID" value="KAK9019079.1"/>
    <property type="molecule type" value="Genomic_DNA"/>
</dbReference>
<comment type="caution">
    <text evidence="1">The sequence shown here is derived from an EMBL/GenBank/DDBJ whole genome shotgun (WGS) entry which is preliminary data.</text>
</comment>
<evidence type="ECO:0000313" key="1">
    <source>
        <dbReference type="EMBL" id="KAK9019079.1"/>
    </source>
</evidence>
<dbReference type="Proteomes" id="UP001396334">
    <property type="component" value="Unassembled WGS sequence"/>
</dbReference>
<gene>
    <name evidence="1" type="ORF">V6N11_034118</name>
</gene>
<name>A0ABR2S1N7_9ROSI</name>
<organism evidence="1 2">
    <name type="scientific">Hibiscus sabdariffa</name>
    <name type="common">roselle</name>
    <dbReference type="NCBI Taxonomy" id="183260"/>
    <lineage>
        <taxon>Eukaryota</taxon>
        <taxon>Viridiplantae</taxon>
        <taxon>Streptophyta</taxon>
        <taxon>Embryophyta</taxon>
        <taxon>Tracheophyta</taxon>
        <taxon>Spermatophyta</taxon>
        <taxon>Magnoliopsida</taxon>
        <taxon>eudicotyledons</taxon>
        <taxon>Gunneridae</taxon>
        <taxon>Pentapetalae</taxon>
        <taxon>rosids</taxon>
        <taxon>malvids</taxon>
        <taxon>Malvales</taxon>
        <taxon>Malvaceae</taxon>
        <taxon>Malvoideae</taxon>
        <taxon>Hibiscus</taxon>
    </lineage>
</organism>
<accession>A0ABR2S1N7</accession>